<dbReference type="InterPro" id="IPR003661">
    <property type="entry name" value="HisK_dim/P_dom"/>
</dbReference>
<dbReference type="SMART" id="SM00388">
    <property type="entry name" value="HisKA"/>
    <property type="match status" value="1"/>
</dbReference>
<dbReference type="SUPFAM" id="SSF47384">
    <property type="entry name" value="Homodimeric domain of signal transducing histidine kinase"/>
    <property type="match status" value="1"/>
</dbReference>
<dbReference type="InterPro" id="IPR036097">
    <property type="entry name" value="HisK_dim/P_sf"/>
</dbReference>
<name>A0A8J8PZ98_9EURY</name>
<dbReference type="PROSITE" id="PS50109">
    <property type="entry name" value="HIS_KIN"/>
    <property type="match status" value="1"/>
</dbReference>
<keyword evidence="3" id="KW-0597">Phosphoprotein</keyword>
<organism evidence="8 9">
    <name type="scientific">Natronococcus pandeyae</name>
    <dbReference type="NCBI Taxonomy" id="2055836"/>
    <lineage>
        <taxon>Archaea</taxon>
        <taxon>Methanobacteriati</taxon>
        <taxon>Methanobacteriota</taxon>
        <taxon>Stenosarchaea group</taxon>
        <taxon>Halobacteria</taxon>
        <taxon>Halobacteriales</taxon>
        <taxon>Natrialbaceae</taxon>
        <taxon>Natronococcus</taxon>
    </lineage>
</organism>
<comment type="caution">
    <text evidence="8">The sequence shown here is derived from an EMBL/GenBank/DDBJ whole genome shotgun (WGS) entry which is preliminary data.</text>
</comment>
<dbReference type="InterPro" id="IPR005467">
    <property type="entry name" value="His_kinase_dom"/>
</dbReference>
<dbReference type="CDD" id="cd00075">
    <property type="entry name" value="HATPase"/>
    <property type="match status" value="1"/>
</dbReference>
<evidence type="ECO:0000256" key="2">
    <source>
        <dbReference type="ARBA" id="ARBA00012438"/>
    </source>
</evidence>
<gene>
    <name evidence="8" type="ORF">CV102_22445</name>
</gene>
<keyword evidence="9" id="KW-1185">Reference proteome</keyword>
<dbReference type="SUPFAM" id="SSF55874">
    <property type="entry name" value="ATPase domain of HSP90 chaperone/DNA topoisomerase II/histidine kinase"/>
    <property type="match status" value="1"/>
</dbReference>
<keyword evidence="5 8" id="KW-0418">Kinase</keyword>
<dbReference type="InterPro" id="IPR050736">
    <property type="entry name" value="Sensor_HK_Regulatory"/>
</dbReference>
<evidence type="ECO:0000256" key="3">
    <source>
        <dbReference type="ARBA" id="ARBA00022553"/>
    </source>
</evidence>
<proteinExistence type="predicted"/>
<comment type="catalytic activity">
    <reaction evidence="1">
        <text>ATP + protein L-histidine = ADP + protein N-phospho-L-histidine.</text>
        <dbReference type="EC" id="2.7.13.3"/>
    </reaction>
</comment>
<dbReference type="InterPro" id="IPR003594">
    <property type="entry name" value="HATPase_dom"/>
</dbReference>
<dbReference type="OrthoDB" id="8127at2157"/>
<keyword evidence="4" id="KW-0808">Transferase</keyword>
<reference evidence="8" key="1">
    <citation type="submission" date="2017-11" db="EMBL/GenBank/DDBJ databases">
        <authorList>
            <person name="Kajale S.C."/>
            <person name="Sharma A."/>
        </authorList>
    </citation>
    <scope>NUCLEOTIDE SEQUENCE</scope>
    <source>
        <strain evidence="8">LS1_42</strain>
    </source>
</reference>
<evidence type="ECO:0000313" key="9">
    <source>
        <dbReference type="Proteomes" id="UP000766904"/>
    </source>
</evidence>
<dbReference type="Gene3D" id="3.30.565.10">
    <property type="entry name" value="Histidine kinase-like ATPase, C-terminal domain"/>
    <property type="match status" value="1"/>
</dbReference>
<evidence type="ECO:0000313" key="8">
    <source>
        <dbReference type="EMBL" id="TYL36392.1"/>
    </source>
</evidence>
<evidence type="ECO:0000259" key="7">
    <source>
        <dbReference type="PROSITE" id="PS50109"/>
    </source>
</evidence>
<evidence type="ECO:0000256" key="4">
    <source>
        <dbReference type="ARBA" id="ARBA00022679"/>
    </source>
</evidence>
<dbReference type="Pfam" id="PF02518">
    <property type="entry name" value="HATPase_c"/>
    <property type="match status" value="1"/>
</dbReference>
<dbReference type="RefSeq" id="WP_148860227.1">
    <property type="nucleotide sequence ID" value="NZ_PHNJ01000018.1"/>
</dbReference>
<feature type="domain" description="Histidine kinase" evidence="7">
    <location>
        <begin position="136"/>
        <end position="331"/>
    </location>
</feature>
<accession>A0A8J8PZ98</accession>
<dbReference type="GO" id="GO:0000155">
    <property type="term" value="F:phosphorelay sensor kinase activity"/>
    <property type="evidence" value="ECO:0007669"/>
    <property type="project" value="InterPro"/>
</dbReference>
<dbReference type="PANTHER" id="PTHR43711:SF1">
    <property type="entry name" value="HISTIDINE KINASE 1"/>
    <property type="match status" value="1"/>
</dbReference>
<dbReference type="Gene3D" id="1.10.287.130">
    <property type="match status" value="1"/>
</dbReference>
<dbReference type="AlphaFoldDB" id="A0A8J8PZ98"/>
<dbReference type="PANTHER" id="PTHR43711">
    <property type="entry name" value="TWO-COMPONENT HISTIDINE KINASE"/>
    <property type="match status" value="1"/>
</dbReference>
<dbReference type="PRINTS" id="PR00344">
    <property type="entry name" value="BCTRLSENSOR"/>
</dbReference>
<evidence type="ECO:0000256" key="5">
    <source>
        <dbReference type="ARBA" id="ARBA00022777"/>
    </source>
</evidence>
<keyword evidence="6" id="KW-0902">Two-component regulatory system</keyword>
<protein>
    <recommendedName>
        <fullName evidence="2">histidine kinase</fullName>
        <ecNumber evidence="2">2.7.13.3</ecNumber>
    </recommendedName>
</protein>
<dbReference type="InterPro" id="IPR036890">
    <property type="entry name" value="HATPase_C_sf"/>
</dbReference>
<dbReference type="Proteomes" id="UP000766904">
    <property type="component" value="Unassembled WGS sequence"/>
</dbReference>
<dbReference type="EMBL" id="PHNJ01000018">
    <property type="protein sequence ID" value="TYL36392.1"/>
    <property type="molecule type" value="Genomic_DNA"/>
</dbReference>
<dbReference type="InterPro" id="IPR004358">
    <property type="entry name" value="Sig_transdc_His_kin-like_C"/>
</dbReference>
<sequence length="332" mass="35325">MSSADNDGLALLEGFPDPVIRYEKTDEGRIVQWANDRATALFGSVAAEGQPLTATIESFEVLTETEPLVGPEGEVVAEYETAAATKTFRIRWASDGTNEPATGVVVFTDVTAAVAKGRDDQTDAPSDPTVEQVVHVLSHDLRNPLEVAELRLEAARETGEAVHFEKVTLALDRIEALIEDLRTIAKGDVIVTSTAPVALEEVARNAWSTVQTGPASLEVDGAVTIEADEDRLRQALENAFRNSVEHAGEGVTVRVGPISDGDGFYVADDGPGIPSDRRDTVFEPGVSAREGGTGLGLTIIDRIATAHGWSITIADAADGGLRLEFREGTVHD</sequence>
<dbReference type="Pfam" id="PF00512">
    <property type="entry name" value="HisKA"/>
    <property type="match status" value="1"/>
</dbReference>
<dbReference type="CDD" id="cd00082">
    <property type="entry name" value="HisKA"/>
    <property type="match status" value="1"/>
</dbReference>
<dbReference type="SMART" id="SM00387">
    <property type="entry name" value="HATPase_c"/>
    <property type="match status" value="1"/>
</dbReference>
<evidence type="ECO:0000256" key="1">
    <source>
        <dbReference type="ARBA" id="ARBA00000085"/>
    </source>
</evidence>
<dbReference type="EC" id="2.7.13.3" evidence="2"/>
<evidence type="ECO:0000256" key="6">
    <source>
        <dbReference type="ARBA" id="ARBA00023012"/>
    </source>
</evidence>